<gene>
    <name evidence="2" type="ORF">M0R45_029565</name>
</gene>
<dbReference type="PANTHER" id="PTHR35546:SF130">
    <property type="entry name" value="EXPRESSED PROTEIN"/>
    <property type="match status" value="1"/>
</dbReference>
<evidence type="ECO:0000259" key="1">
    <source>
        <dbReference type="PROSITE" id="PS50181"/>
    </source>
</evidence>
<name>A0AAW1W813_RUBAR</name>
<keyword evidence="3" id="KW-1185">Reference proteome</keyword>
<dbReference type="InterPro" id="IPR056592">
    <property type="entry name" value="Beta-prop_At3g26010-like"/>
</dbReference>
<dbReference type="Pfam" id="PF24750">
    <property type="entry name" value="b-prop_At3g26010-like"/>
    <property type="match status" value="1"/>
</dbReference>
<dbReference type="Gene3D" id="1.20.1280.50">
    <property type="match status" value="1"/>
</dbReference>
<evidence type="ECO:0000313" key="3">
    <source>
        <dbReference type="Proteomes" id="UP001457282"/>
    </source>
</evidence>
<reference evidence="2 3" key="1">
    <citation type="journal article" date="2023" name="G3 (Bethesda)">
        <title>A chromosome-length genome assembly and annotation of blackberry (Rubus argutus, cv. 'Hillquist').</title>
        <authorList>
            <person name="Bruna T."/>
            <person name="Aryal R."/>
            <person name="Dudchenko O."/>
            <person name="Sargent D.J."/>
            <person name="Mead D."/>
            <person name="Buti M."/>
            <person name="Cavallini A."/>
            <person name="Hytonen T."/>
            <person name="Andres J."/>
            <person name="Pham M."/>
            <person name="Weisz D."/>
            <person name="Mascagni F."/>
            <person name="Usai G."/>
            <person name="Natali L."/>
            <person name="Bassil N."/>
            <person name="Fernandez G.E."/>
            <person name="Lomsadze A."/>
            <person name="Armour M."/>
            <person name="Olukolu B."/>
            <person name="Poorten T."/>
            <person name="Britton C."/>
            <person name="Davik J."/>
            <person name="Ashrafi H."/>
            <person name="Aiden E.L."/>
            <person name="Borodovsky M."/>
            <person name="Worthington M."/>
        </authorList>
    </citation>
    <scope>NUCLEOTIDE SEQUENCE [LARGE SCALE GENOMIC DNA]</scope>
    <source>
        <strain evidence="2">PI 553951</strain>
    </source>
</reference>
<dbReference type="InterPro" id="IPR055290">
    <property type="entry name" value="At3g26010-like"/>
</dbReference>
<dbReference type="Pfam" id="PF00646">
    <property type="entry name" value="F-box"/>
    <property type="match status" value="1"/>
</dbReference>
<accession>A0AAW1W813</accession>
<dbReference type="EMBL" id="JBEDUW010000006">
    <property type="protein sequence ID" value="KAK9921035.1"/>
    <property type="molecule type" value="Genomic_DNA"/>
</dbReference>
<comment type="caution">
    <text evidence="2">The sequence shown here is derived from an EMBL/GenBank/DDBJ whole genome shotgun (WGS) entry which is preliminary data.</text>
</comment>
<organism evidence="2 3">
    <name type="scientific">Rubus argutus</name>
    <name type="common">Southern blackberry</name>
    <dbReference type="NCBI Taxonomy" id="59490"/>
    <lineage>
        <taxon>Eukaryota</taxon>
        <taxon>Viridiplantae</taxon>
        <taxon>Streptophyta</taxon>
        <taxon>Embryophyta</taxon>
        <taxon>Tracheophyta</taxon>
        <taxon>Spermatophyta</taxon>
        <taxon>Magnoliopsida</taxon>
        <taxon>eudicotyledons</taxon>
        <taxon>Gunneridae</taxon>
        <taxon>Pentapetalae</taxon>
        <taxon>rosids</taxon>
        <taxon>fabids</taxon>
        <taxon>Rosales</taxon>
        <taxon>Rosaceae</taxon>
        <taxon>Rosoideae</taxon>
        <taxon>Rosoideae incertae sedis</taxon>
        <taxon>Rubus</taxon>
    </lineage>
</organism>
<sequence length="434" mass="49970">MTNIEDLPDLVLVEILCRLPPNNKFSFQCKCVSKRWLSLLSDPYFAARFQRLQLDNHKPVLSTLALWTRSSTCSSGYSIISNNPERFDTTDFSFSFLPCYQDQQDKPPVVIGTHKDLVLCCATKDYQRDYYICNPYTNQWFALPPTPRVHRFAPHAGFIVHELNGQDSTSTTCSIIPNADYCWRVVRILPNPSDLEDFHVEVFSSETREWIELVVLCHGPKNSYNSFHTYDCVTTNSRRPVAYKGMLCWLCKDDFTFVLDPVSPSGDNIAKCRFIKEPDYLRHDCPDVRHSGGKWLGVCGGRLQMCTATSGCSRSIHPDPVRIWELKEEVVLDHDNTISKFQWLGERISLPCKDIPFFSARRWYISRILSFYPNYENAIYIYSSPYEFVKCKLSSGTLEEVAKTPTRNDVTWTSIYPFVLPGWPTPVPKQQPLA</sequence>
<evidence type="ECO:0000313" key="2">
    <source>
        <dbReference type="EMBL" id="KAK9921035.1"/>
    </source>
</evidence>
<dbReference type="PANTHER" id="PTHR35546">
    <property type="entry name" value="F-BOX PROTEIN INTERACTION DOMAIN PROTEIN-RELATED"/>
    <property type="match status" value="1"/>
</dbReference>
<dbReference type="SUPFAM" id="SSF81383">
    <property type="entry name" value="F-box domain"/>
    <property type="match status" value="1"/>
</dbReference>
<dbReference type="AlphaFoldDB" id="A0AAW1W813"/>
<dbReference type="Proteomes" id="UP001457282">
    <property type="component" value="Unassembled WGS sequence"/>
</dbReference>
<feature type="domain" description="F-box" evidence="1">
    <location>
        <begin position="1"/>
        <end position="52"/>
    </location>
</feature>
<dbReference type="InterPro" id="IPR001810">
    <property type="entry name" value="F-box_dom"/>
</dbReference>
<dbReference type="PROSITE" id="PS50181">
    <property type="entry name" value="FBOX"/>
    <property type="match status" value="1"/>
</dbReference>
<dbReference type="InterPro" id="IPR036047">
    <property type="entry name" value="F-box-like_dom_sf"/>
</dbReference>
<proteinExistence type="predicted"/>
<protein>
    <recommendedName>
        <fullName evidence="1">F-box domain-containing protein</fullName>
    </recommendedName>
</protein>